<dbReference type="InterPro" id="IPR043128">
    <property type="entry name" value="Rev_trsase/Diguanyl_cyclase"/>
</dbReference>
<dbReference type="PANTHER" id="PTHR34072:SF52">
    <property type="entry name" value="RIBONUCLEASE H"/>
    <property type="match status" value="1"/>
</dbReference>
<sequence length="308" mass="36038">MEVRSFVGLASYYRRFVNNFASIATLLTNLTKKEIPFEWTKKCEENFQKLKTLLTTAPILALSTKCKYFIVYCDASHSGLDVVLMQYTNVIAYASLQLKVHERNYLTHDLELAMFAACVTQKDMNLRKKMWMELLKDYDVTIQYHPERGGVLASIEVRATFIEEINVKQFEDGNLNELKKKTAIGKAQETILDAEVQDAQVKAMSNQAKLLAAQSRQKKYADHKRYHGDEYYIIKWDSIMLDKDLQYEEDLVAILDRDVRKLRIKEIKSVQVQWKHHPVVEATWKTKRDMREKYPQLFIDLGTTPFFL</sequence>
<organism evidence="2 3">
    <name type="scientific">Solanum verrucosum</name>
    <dbReference type="NCBI Taxonomy" id="315347"/>
    <lineage>
        <taxon>Eukaryota</taxon>
        <taxon>Viridiplantae</taxon>
        <taxon>Streptophyta</taxon>
        <taxon>Embryophyta</taxon>
        <taxon>Tracheophyta</taxon>
        <taxon>Spermatophyta</taxon>
        <taxon>Magnoliopsida</taxon>
        <taxon>eudicotyledons</taxon>
        <taxon>Gunneridae</taxon>
        <taxon>Pentapetalae</taxon>
        <taxon>asterids</taxon>
        <taxon>lamiids</taxon>
        <taxon>Solanales</taxon>
        <taxon>Solanaceae</taxon>
        <taxon>Solanoideae</taxon>
        <taxon>Solaneae</taxon>
        <taxon>Solanum</taxon>
    </lineage>
</organism>
<feature type="domain" description="Reverse transcriptase/retrotransposon-derived protein RNase H-like" evidence="1">
    <location>
        <begin position="39"/>
        <end position="120"/>
    </location>
</feature>
<protein>
    <recommendedName>
        <fullName evidence="1">Reverse transcriptase/retrotransposon-derived protein RNase H-like domain-containing protein</fullName>
    </recommendedName>
</protein>
<dbReference type="SUPFAM" id="SSF56672">
    <property type="entry name" value="DNA/RNA polymerases"/>
    <property type="match status" value="1"/>
</dbReference>
<dbReference type="InterPro" id="IPR043502">
    <property type="entry name" value="DNA/RNA_pol_sf"/>
</dbReference>
<proteinExistence type="predicted"/>
<dbReference type="PANTHER" id="PTHR34072">
    <property type="entry name" value="ENZYMATIC POLYPROTEIN-RELATED"/>
    <property type="match status" value="1"/>
</dbReference>
<evidence type="ECO:0000313" key="2">
    <source>
        <dbReference type="EMBL" id="WMV09829.1"/>
    </source>
</evidence>
<name>A0AAF0PXM7_SOLVR</name>
<dbReference type="AlphaFoldDB" id="A0AAF0PXM7"/>
<keyword evidence="3" id="KW-1185">Reference proteome</keyword>
<reference evidence="2" key="1">
    <citation type="submission" date="2023-08" db="EMBL/GenBank/DDBJ databases">
        <title>A de novo genome assembly of Solanum verrucosum Schlechtendal, a Mexican diploid species geographically isolated from the other diploid A-genome species in potato relatives.</title>
        <authorList>
            <person name="Hosaka K."/>
        </authorList>
    </citation>
    <scope>NUCLEOTIDE SEQUENCE</scope>
    <source>
        <tissue evidence="2">Young leaves</tissue>
    </source>
</reference>
<dbReference type="Pfam" id="PF17919">
    <property type="entry name" value="RT_RNaseH_2"/>
    <property type="match status" value="1"/>
</dbReference>
<dbReference type="Proteomes" id="UP001234989">
    <property type="component" value="Chromosome 1"/>
</dbReference>
<dbReference type="EMBL" id="CP133612">
    <property type="protein sequence ID" value="WMV09829.1"/>
    <property type="molecule type" value="Genomic_DNA"/>
</dbReference>
<dbReference type="FunFam" id="3.30.70.270:FF:000020">
    <property type="entry name" value="Transposon Tf2-6 polyprotein-like Protein"/>
    <property type="match status" value="1"/>
</dbReference>
<dbReference type="InterPro" id="IPR041577">
    <property type="entry name" value="RT_RNaseH_2"/>
</dbReference>
<evidence type="ECO:0000259" key="1">
    <source>
        <dbReference type="Pfam" id="PF17919"/>
    </source>
</evidence>
<evidence type="ECO:0000313" key="3">
    <source>
        <dbReference type="Proteomes" id="UP001234989"/>
    </source>
</evidence>
<gene>
    <name evidence="2" type="ORF">MTR67_003214</name>
</gene>
<accession>A0AAF0PXM7</accession>
<dbReference type="Gene3D" id="3.30.70.270">
    <property type="match status" value="1"/>
</dbReference>